<protein>
    <submittedName>
        <fullName evidence="2">Uncharacterized protein</fullName>
    </submittedName>
</protein>
<dbReference type="AlphaFoldDB" id="A0A1G7M1T8"/>
<keyword evidence="1" id="KW-0812">Transmembrane</keyword>
<keyword evidence="1" id="KW-1133">Transmembrane helix</keyword>
<evidence type="ECO:0000256" key="1">
    <source>
        <dbReference type="SAM" id="Phobius"/>
    </source>
</evidence>
<gene>
    <name evidence="2" type="ORF">SAMN05444167_2676</name>
</gene>
<sequence length="76" mass="8645">MEKEVRNVAWQAKNQATQASYFVAEWNVMADEQGNARQRNFDGIYFWGMIIAMFVSLAIFIILAFTSQVQIGHGQG</sequence>
<organism evidence="2 3">
    <name type="scientific">Terriglobus roseus</name>
    <dbReference type="NCBI Taxonomy" id="392734"/>
    <lineage>
        <taxon>Bacteria</taxon>
        <taxon>Pseudomonadati</taxon>
        <taxon>Acidobacteriota</taxon>
        <taxon>Terriglobia</taxon>
        <taxon>Terriglobales</taxon>
        <taxon>Acidobacteriaceae</taxon>
        <taxon>Terriglobus</taxon>
    </lineage>
</organism>
<name>A0A1G7M1T8_9BACT</name>
<dbReference type="EMBL" id="LT629690">
    <property type="protein sequence ID" value="SDF55596.1"/>
    <property type="molecule type" value="Genomic_DNA"/>
</dbReference>
<feature type="transmembrane region" description="Helical" evidence="1">
    <location>
        <begin position="44"/>
        <end position="65"/>
    </location>
</feature>
<evidence type="ECO:0000313" key="3">
    <source>
        <dbReference type="Proteomes" id="UP000182427"/>
    </source>
</evidence>
<keyword evidence="1" id="KW-0472">Membrane</keyword>
<keyword evidence="3" id="KW-1185">Reference proteome</keyword>
<proteinExistence type="predicted"/>
<evidence type="ECO:0000313" key="2">
    <source>
        <dbReference type="EMBL" id="SDF55596.1"/>
    </source>
</evidence>
<reference evidence="3" key="1">
    <citation type="submission" date="2016-10" db="EMBL/GenBank/DDBJ databases">
        <authorList>
            <person name="Varghese N."/>
            <person name="Submissions S."/>
        </authorList>
    </citation>
    <scope>NUCLEOTIDE SEQUENCE [LARGE SCALE GENOMIC DNA]</scope>
    <source>
        <strain evidence="3">GAS232</strain>
    </source>
</reference>
<accession>A0A1G7M1T8</accession>
<dbReference type="Proteomes" id="UP000182427">
    <property type="component" value="Chromosome I"/>
</dbReference>